<dbReference type="GO" id="GO:0016491">
    <property type="term" value="F:oxidoreductase activity"/>
    <property type="evidence" value="ECO:0007669"/>
    <property type="project" value="InterPro"/>
</dbReference>
<name>X7XU68_MYCKA</name>
<reference evidence="4 5" key="1">
    <citation type="submission" date="2013-12" db="EMBL/GenBank/DDBJ databases">
        <authorList>
            <person name="Brown-Elliot B."/>
            <person name="Wallace R."/>
            <person name="Lenaerts A."/>
            <person name="Ordway D."/>
            <person name="DeGroote M.A."/>
            <person name="Parker T."/>
            <person name="Sizemore C."/>
            <person name="Tallon L.J."/>
            <person name="Sadzewicz L.K."/>
            <person name="Sengamalay N."/>
            <person name="Fraser C.M."/>
            <person name="Hine E."/>
            <person name="Shefchek K.A."/>
            <person name="Das S.P."/>
            <person name="Tettelin H."/>
        </authorList>
    </citation>
    <scope>NUCLEOTIDE SEQUENCE [LARGE SCALE GENOMIC DNA]</scope>
    <source>
        <strain evidence="4 5">662</strain>
    </source>
</reference>
<organism evidence="4 5">
    <name type="scientific">Mycobacterium kansasii 662</name>
    <dbReference type="NCBI Taxonomy" id="1299326"/>
    <lineage>
        <taxon>Bacteria</taxon>
        <taxon>Bacillati</taxon>
        <taxon>Actinomycetota</taxon>
        <taxon>Actinomycetes</taxon>
        <taxon>Mycobacteriales</taxon>
        <taxon>Mycobacteriaceae</taxon>
        <taxon>Mycobacterium</taxon>
    </lineage>
</organism>
<accession>X7XU68</accession>
<dbReference type="EMBL" id="JAOA01000029">
    <property type="protein sequence ID" value="ETZ98363.1"/>
    <property type="molecule type" value="Genomic_DNA"/>
</dbReference>
<gene>
    <name evidence="4" type="ORF">I545_6764</name>
</gene>
<dbReference type="Pfam" id="PF01070">
    <property type="entry name" value="FMN_dh"/>
    <property type="match status" value="1"/>
</dbReference>
<evidence type="ECO:0000256" key="1">
    <source>
        <dbReference type="ARBA" id="ARBA00001917"/>
    </source>
</evidence>
<dbReference type="Gene3D" id="3.20.20.70">
    <property type="entry name" value="Aldolase class I"/>
    <property type="match status" value="1"/>
</dbReference>
<feature type="region of interest" description="Disordered" evidence="2">
    <location>
        <begin position="1"/>
        <end position="26"/>
    </location>
</feature>
<comment type="cofactor">
    <cofactor evidence="1">
        <name>FMN</name>
        <dbReference type="ChEBI" id="CHEBI:58210"/>
    </cofactor>
</comment>
<dbReference type="InterPro" id="IPR000262">
    <property type="entry name" value="FMN-dep_DH"/>
</dbReference>
<protein>
    <submittedName>
        <fullName evidence="4">FMN-dependent dehydrogenase family protein</fullName>
    </submittedName>
</protein>
<dbReference type="PATRIC" id="fig|1299326.3.peg.6497"/>
<evidence type="ECO:0000313" key="5">
    <source>
        <dbReference type="Proteomes" id="UP000020561"/>
    </source>
</evidence>
<sequence>MSRRSIPTARWPSPGPRRPAAPRWACPRSPASRIEEVIAANPKIFFQVYWLGGRDAIAERVERARQAGAVGLIVTTDWSFSHGRDWGSPKIPEEMSLWSVVQRFPEAMVRPRWLWKFGKTLPPTGFAGAQSGPPR</sequence>
<evidence type="ECO:0000259" key="3">
    <source>
        <dbReference type="Pfam" id="PF01070"/>
    </source>
</evidence>
<feature type="domain" description="FMN-dependent dehydrogenase" evidence="3">
    <location>
        <begin position="32"/>
        <end position="118"/>
    </location>
</feature>
<comment type="caution">
    <text evidence="4">The sequence shown here is derived from an EMBL/GenBank/DDBJ whole genome shotgun (WGS) entry which is preliminary data.</text>
</comment>
<proteinExistence type="predicted"/>
<evidence type="ECO:0000313" key="4">
    <source>
        <dbReference type="EMBL" id="ETZ98363.1"/>
    </source>
</evidence>
<dbReference type="InterPro" id="IPR013785">
    <property type="entry name" value="Aldolase_TIM"/>
</dbReference>
<dbReference type="Proteomes" id="UP000020561">
    <property type="component" value="Unassembled WGS sequence"/>
</dbReference>
<evidence type="ECO:0000256" key="2">
    <source>
        <dbReference type="SAM" id="MobiDB-lite"/>
    </source>
</evidence>
<dbReference type="AlphaFoldDB" id="X7XU68"/>